<gene>
    <name evidence="1" type="ORF">TSTA_121530</name>
</gene>
<name>B8MA81_TALSN</name>
<dbReference type="GeneID" id="8099393"/>
<dbReference type="HOGENOM" id="CLU_001650_6_1_1"/>
<dbReference type="Proteomes" id="UP000001745">
    <property type="component" value="Unassembled WGS sequence"/>
</dbReference>
<dbReference type="CDD" id="cd09272">
    <property type="entry name" value="RNase_HI_RT_Ty1"/>
    <property type="match status" value="1"/>
</dbReference>
<dbReference type="OMA" id="CRKQSCV"/>
<dbReference type="STRING" id="441959.B8MA81"/>
<dbReference type="AlphaFoldDB" id="B8MA81"/>
<dbReference type="EMBL" id="EQ962655">
    <property type="protein sequence ID" value="EED18410.1"/>
    <property type="molecule type" value="Genomic_DNA"/>
</dbReference>
<sequence length="161" mass="18381">MFGVAIDASFGGNTPDRKSSQAYVMYLFGGVTGWQANKQRTVTTSTTEVELLALSQAVKEGKFVMRLLKEIGVRFDEDKLTTVRLVNEEAFKLQTNLRHVDIHNHWLRQEVKERLVNMQYTPTKEMIANGLTKVLGRSEFEEFVEQVNLRDIAEIIEGSEK</sequence>
<dbReference type="InParanoid" id="B8MA81"/>
<protein>
    <submittedName>
        <fullName evidence="1">Uncharacterized protein</fullName>
    </submittedName>
</protein>
<accession>B8MA81</accession>
<organism evidence="1 2">
    <name type="scientific">Talaromyces stipitatus (strain ATCC 10500 / CBS 375.48 / QM 6759 / NRRL 1006)</name>
    <name type="common">Penicillium stipitatum</name>
    <dbReference type="NCBI Taxonomy" id="441959"/>
    <lineage>
        <taxon>Eukaryota</taxon>
        <taxon>Fungi</taxon>
        <taxon>Dikarya</taxon>
        <taxon>Ascomycota</taxon>
        <taxon>Pezizomycotina</taxon>
        <taxon>Eurotiomycetes</taxon>
        <taxon>Eurotiomycetidae</taxon>
        <taxon>Eurotiales</taxon>
        <taxon>Trichocomaceae</taxon>
        <taxon>Talaromyces</taxon>
        <taxon>Talaromyces sect. Talaromyces</taxon>
    </lineage>
</organism>
<evidence type="ECO:0000313" key="2">
    <source>
        <dbReference type="Proteomes" id="UP000001745"/>
    </source>
</evidence>
<dbReference type="eggNOG" id="KOG0017">
    <property type="taxonomic scope" value="Eukaryota"/>
</dbReference>
<dbReference type="OrthoDB" id="3799035at2759"/>
<evidence type="ECO:0000313" key="1">
    <source>
        <dbReference type="EMBL" id="EED18410.1"/>
    </source>
</evidence>
<dbReference type="RefSeq" id="XP_002482402.1">
    <property type="nucleotide sequence ID" value="XM_002482357.1"/>
</dbReference>
<proteinExistence type="predicted"/>
<dbReference type="VEuPathDB" id="FungiDB:TSTA_121530"/>
<reference evidence="2" key="1">
    <citation type="journal article" date="2015" name="Genome Announc.">
        <title>Genome sequence of the AIDS-associated pathogen Penicillium marneffei (ATCC18224) and its near taxonomic relative Talaromyces stipitatus (ATCC10500).</title>
        <authorList>
            <person name="Nierman W.C."/>
            <person name="Fedorova-Abrams N.D."/>
            <person name="Andrianopoulos A."/>
        </authorList>
    </citation>
    <scope>NUCLEOTIDE SEQUENCE [LARGE SCALE GENOMIC DNA]</scope>
    <source>
        <strain evidence="2">ATCC 10500 / CBS 375.48 / QM 6759 / NRRL 1006</strain>
    </source>
</reference>
<dbReference type="PhylomeDB" id="B8MA81"/>
<keyword evidence="2" id="KW-1185">Reference proteome</keyword>